<dbReference type="InterPro" id="IPR003004">
    <property type="entry name" value="GspF/PilC"/>
</dbReference>
<dbReference type="Pfam" id="PF00482">
    <property type="entry name" value="T2SSF"/>
    <property type="match status" value="2"/>
</dbReference>
<evidence type="ECO:0000313" key="9">
    <source>
        <dbReference type="EMBL" id="CAB4893288.1"/>
    </source>
</evidence>
<keyword evidence="4 7" id="KW-0812">Transmembrane</keyword>
<evidence type="ECO:0000256" key="5">
    <source>
        <dbReference type="ARBA" id="ARBA00022989"/>
    </source>
</evidence>
<feature type="domain" description="Type II secretion system protein GspF" evidence="8">
    <location>
        <begin position="72"/>
        <end position="194"/>
    </location>
</feature>
<name>A0A6J7FHD1_9ZZZZ</name>
<evidence type="ECO:0000256" key="1">
    <source>
        <dbReference type="ARBA" id="ARBA00004651"/>
    </source>
</evidence>
<organism evidence="9">
    <name type="scientific">freshwater metagenome</name>
    <dbReference type="NCBI Taxonomy" id="449393"/>
    <lineage>
        <taxon>unclassified sequences</taxon>
        <taxon>metagenomes</taxon>
        <taxon>ecological metagenomes</taxon>
    </lineage>
</organism>
<evidence type="ECO:0000259" key="8">
    <source>
        <dbReference type="Pfam" id="PF00482"/>
    </source>
</evidence>
<reference evidence="9" key="1">
    <citation type="submission" date="2020-05" db="EMBL/GenBank/DDBJ databases">
        <authorList>
            <person name="Chiriac C."/>
            <person name="Salcher M."/>
            <person name="Ghai R."/>
            <person name="Kavagutti S V."/>
        </authorList>
    </citation>
    <scope>NUCLEOTIDE SEQUENCE</scope>
</reference>
<dbReference type="EMBL" id="CAFBLP010000125">
    <property type="protein sequence ID" value="CAB4893288.1"/>
    <property type="molecule type" value="Genomic_DNA"/>
</dbReference>
<evidence type="ECO:0000256" key="3">
    <source>
        <dbReference type="ARBA" id="ARBA00022475"/>
    </source>
</evidence>
<dbReference type="GO" id="GO:0005886">
    <property type="term" value="C:plasma membrane"/>
    <property type="evidence" value="ECO:0007669"/>
    <property type="project" value="UniProtKB-SubCell"/>
</dbReference>
<evidence type="ECO:0000256" key="7">
    <source>
        <dbReference type="SAM" id="Phobius"/>
    </source>
</evidence>
<dbReference type="InterPro" id="IPR042094">
    <property type="entry name" value="T2SS_GspF_sf"/>
</dbReference>
<dbReference type="AlphaFoldDB" id="A0A6J7FHD1"/>
<comment type="similarity">
    <text evidence="2">Belongs to the GSP F family.</text>
</comment>
<evidence type="ECO:0000256" key="2">
    <source>
        <dbReference type="ARBA" id="ARBA00005745"/>
    </source>
</evidence>
<sequence>MSSTYSFRGVDQRGERRSGRIVAMDRRTAEVKLHRRGIEVSRLRRRVLPDLFSHDAGFVRPKLPLTEVSWVCRNLASLLRNGVTLPAACELLADQRPGKRAGRALTAIQTDLEAGQDVGEAFGHQGRRLGDVAVSMIEAGAATGTLLPTFTGISSLCDAQVRLRTNLRRAISYPITVAVTTGLLLFGMIYFVVPRFEKLYADLGAPLPSLTTTVLNLSITVTRQAWAIPASIALIVSLVVLIRRLPAGRLILDRLVLKLPRIGPLAYRSITARCVKTLGALLQSRVPMLDALELTGRVAGNAVFEASFTEVRHAIALGDSFSVAFASADQLPLVLRDLAAVGDAAGDVSGVLLRYAADVEEDLKTDGEGFGKALEPFMIVGLGALIGVVMVALYLPMFKLITVIR</sequence>
<evidence type="ECO:0000256" key="4">
    <source>
        <dbReference type="ARBA" id="ARBA00022692"/>
    </source>
</evidence>
<dbReference type="Gene3D" id="1.20.81.30">
    <property type="entry name" value="Type II secretion system (T2SS), domain F"/>
    <property type="match status" value="2"/>
</dbReference>
<keyword evidence="5 7" id="KW-1133">Transmembrane helix</keyword>
<dbReference type="InterPro" id="IPR018076">
    <property type="entry name" value="T2SS_GspF_dom"/>
</dbReference>
<feature type="transmembrane region" description="Helical" evidence="7">
    <location>
        <begin position="170"/>
        <end position="193"/>
    </location>
</feature>
<gene>
    <name evidence="9" type="ORF">UFOPK3376_03006</name>
</gene>
<protein>
    <submittedName>
        <fullName evidence="9">Unannotated protein</fullName>
    </submittedName>
</protein>
<feature type="transmembrane region" description="Helical" evidence="7">
    <location>
        <begin position="225"/>
        <end position="242"/>
    </location>
</feature>
<evidence type="ECO:0000256" key="6">
    <source>
        <dbReference type="ARBA" id="ARBA00023136"/>
    </source>
</evidence>
<keyword evidence="6 7" id="KW-0472">Membrane</keyword>
<dbReference type="PRINTS" id="PR00812">
    <property type="entry name" value="BCTERIALGSPF"/>
</dbReference>
<accession>A0A6J7FHD1</accession>
<comment type="subcellular location">
    <subcellularLocation>
        <location evidence="1">Cell membrane</location>
        <topology evidence="1">Multi-pass membrane protein</topology>
    </subcellularLocation>
</comment>
<dbReference type="PANTHER" id="PTHR30012:SF0">
    <property type="entry name" value="TYPE II SECRETION SYSTEM PROTEIN F-RELATED"/>
    <property type="match status" value="1"/>
</dbReference>
<feature type="transmembrane region" description="Helical" evidence="7">
    <location>
        <begin position="377"/>
        <end position="397"/>
    </location>
</feature>
<keyword evidence="3" id="KW-1003">Cell membrane</keyword>
<proteinExistence type="inferred from homology"/>
<feature type="domain" description="Type II secretion system protein GspF" evidence="8">
    <location>
        <begin position="276"/>
        <end position="396"/>
    </location>
</feature>
<dbReference type="PANTHER" id="PTHR30012">
    <property type="entry name" value="GENERAL SECRETION PATHWAY PROTEIN"/>
    <property type="match status" value="1"/>
</dbReference>